<dbReference type="NCBIfam" id="TIGR01460">
    <property type="entry name" value="HAD-SF-IIA"/>
    <property type="match status" value="1"/>
</dbReference>
<keyword evidence="2" id="KW-1185">Reference proteome</keyword>
<sequence length="307" mass="32764">MTIQPLPHPIDGLRAVAADYDVLLCDVWGVIHNGREHFAPALDALIRFRDGGGKVVLISNAPRPSQAVLSQLDSLGVPHTAWDAFVTSGDATRAELSRRAPGPVWALGPDRDMPLYEGTGVAVSDGPDEAGFICCTGLYDDTTERPQDYREALSKAAARDLEMVCANPDRVVQRGDQLIYCAGSLADLYETLGGRVTMAGKPFGPIYDLAMKEAERLLGANVDRSRVLCVGDGVVTDVMGANGQGLDCLFVAAGIHGAAAQGPDGRVDAEKAGELLRAETTYAATRCWTWPGEARQAARRALDHLHD</sequence>
<dbReference type="OrthoDB" id="9791073at2"/>
<dbReference type="EMBL" id="BATC01000024">
    <property type="protein sequence ID" value="GAD59342.1"/>
    <property type="molecule type" value="Genomic_DNA"/>
</dbReference>
<reference evidence="2" key="1">
    <citation type="journal article" date="2013" name="Genome Announc.">
        <title>Draft Genome Sequence of the Dimorphic Prosthecate Bacterium Brevundimonas abyssalis TAR-001T.</title>
        <authorList>
            <person name="Tsubouchi T."/>
            <person name="Nishi S."/>
            <person name="Usui K."/>
            <person name="Shimane Y."/>
            <person name="Takaki Y."/>
            <person name="Maruyama T."/>
            <person name="Hatada Y."/>
        </authorList>
    </citation>
    <scope>NUCLEOTIDE SEQUENCE [LARGE SCALE GENOMIC DNA]</scope>
    <source>
        <strain evidence="2">TAR-001</strain>
    </source>
</reference>
<dbReference type="NCBIfam" id="TIGR01459">
    <property type="entry name" value="HAD-SF-IIA-hyp4"/>
    <property type="match status" value="1"/>
</dbReference>
<dbReference type="InterPro" id="IPR006357">
    <property type="entry name" value="HAD-SF_hydro_IIA"/>
</dbReference>
<dbReference type="Pfam" id="PF13242">
    <property type="entry name" value="Hydrolase_like"/>
    <property type="match status" value="1"/>
</dbReference>
<dbReference type="InterPro" id="IPR006356">
    <property type="entry name" value="HAD-SF_hydro_IIA_hyp3"/>
</dbReference>
<evidence type="ECO:0000313" key="1">
    <source>
        <dbReference type="EMBL" id="GAD59342.1"/>
    </source>
</evidence>
<gene>
    <name evidence="1" type="ORF">MBEBAB_1592</name>
</gene>
<dbReference type="AlphaFoldDB" id="A0A8E0NBJ8"/>
<proteinExistence type="predicted"/>
<dbReference type="InterPro" id="IPR036412">
    <property type="entry name" value="HAD-like_sf"/>
</dbReference>
<dbReference type="PANTHER" id="PTHR19288:SF90">
    <property type="entry name" value="OS08G0542600 PROTEIN"/>
    <property type="match status" value="1"/>
</dbReference>
<dbReference type="CDD" id="cd07525">
    <property type="entry name" value="HAD_like"/>
    <property type="match status" value="1"/>
</dbReference>
<organism evidence="1 2">
    <name type="scientific">Brevundimonas abyssalis TAR-001</name>
    <dbReference type="NCBI Taxonomy" id="1391729"/>
    <lineage>
        <taxon>Bacteria</taxon>
        <taxon>Pseudomonadati</taxon>
        <taxon>Pseudomonadota</taxon>
        <taxon>Alphaproteobacteria</taxon>
        <taxon>Caulobacterales</taxon>
        <taxon>Caulobacteraceae</taxon>
        <taxon>Brevundimonas</taxon>
    </lineage>
</organism>
<comment type="caution">
    <text evidence="1">The sequence shown here is derived from an EMBL/GenBank/DDBJ whole genome shotgun (WGS) entry which is preliminary data.</text>
</comment>
<evidence type="ECO:0000313" key="2">
    <source>
        <dbReference type="Proteomes" id="UP000016569"/>
    </source>
</evidence>
<accession>A0A8E0NBJ8</accession>
<name>A0A8E0NBJ8_9CAUL</name>
<protein>
    <submittedName>
        <fullName evidence="1">HAD superfamily protein</fullName>
    </submittedName>
</protein>
<dbReference type="Gene3D" id="3.40.50.1000">
    <property type="entry name" value="HAD superfamily/HAD-like"/>
    <property type="match status" value="2"/>
</dbReference>
<dbReference type="GO" id="GO:0016791">
    <property type="term" value="F:phosphatase activity"/>
    <property type="evidence" value="ECO:0007669"/>
    <property type="project" value="TreeGrafter"/>
</dbReference>
<dbReference type="SUPFAM" id="SSF56784">
    <property type="entry name" value="HAD-like"/>
    <property type="match status" value="1"/>
</dbReference>
<dbReference type="Pfam" id="PF13344">
    <property type="entry name" value="Hydrolase_6"/>
    <property type="match status" value="1"/>
</dbReference>
<dbReference type="GO" id="GO:0005737">
    <property type="term" value="C:cytoplasm"/>
    <property type="evidence" value="ECO:0007669"/>
    <property type="project" value="TreeGrafter"/>
</dbReference>
<dbReference type="PANTHER" id="PTHR19288">
    <property type="entry name" value="4-NITROPHENYLPHOSPHATASE-RELATED"/>
    <property type="match status" value="1"/>
</dbReference>
<dbReference type="InterPro" id="IPR023214">
    <property type="entry name" value="HAD_sf"/>
</dbReference>
<dbReference type="Proteomes" id="UP000016569">
    <property type="component" value="Unassembled WGS sequence"/>
</dbReference>